<dbReference type="HOGENOM" id="CLU_2905791_0_0_1"/>
<evidence type="ECO:0000313" key="1">
    <source>
        <dbReference type="EMBL" id="CAZ79824.1"/>
    </source>
</evidence>
<dbReference type="EMBL" id="FN430000">
    <property type="protein sequence ID" value="CAZ79824.1"/>
    <property type="molecule type" value="Genomic_DNA"/>
</dbReference>
<keyword evidence="2" id="KW-1185">Reference proteome</keyword>
<protein>
    <submittedName>
        <fullName evidence="1">(Perigord truffle) hypothetical protein</fullName>
    </submittedName>
</protein>
<gene>
    <name evidence="1" type="ORF">GSTUM_00001496001</name>
</gene>
<dbReference type="Proteomes" id="UP000006911">
    <property type="component" value="Unassembled WGS sequence"/>
</dbReference>
<dbReference type="RefSeq" id="XP_002835667.1">
    <property type="nucleotide sequence ID" value="XM_002835621.1"/>
</dbReference>
<dbReference type="GeneID" id="9187501"/>
<proteinExistence type="predicted"/>
<accession>D5G5N1</accession>
<reference evidence="1 2" key="1">
    <citation type="journal article" date="2010" name="Nature">
        <title>Perigord black truffle genome uncovers evolutionary origins and mechanisms of symbiosis.</title>
        <authorList>
            <person name="Martin F."/>
            <person name="Kohler A."/>
            <person name="Murat C."/>
            <person name="Balestrini R."/>
            <person name="Coutinho P.M."/>
            <person name="Jaillon O."/>
            <person name="Montanini B."/>
            <person name="Morin E."/>
            <person name="Noel B."/>
            <person name="Percudani R."/>
            <person name="Porcel B."/>
            <person name="Rubini A."/>
            <person name="Amicucci A."/>
            <person name="Amselem J."/>
            <person name="Anthouard V."/>
            <person name="Arcioni S."/>
            <person name="Artiguenave F."/>
            <person name="Aury J.M."/>
            <person name="Ballario P."/>
            <person name="Bolchi A."/>
            <person name="Brenna A."/>
            <person name="Brun A."/>
            <person name="Buee M."/>
            <person name="Cantarel B."/>
            <person name="Chevalier G."/>
            <person name="Couloux A."/>
            <person name="Da Silva C."/>
            <person name="Denoeud F."/>
            <person name="Duplessis S."/>
            <person name="Ghignone S."/>
            <person name="Hilselberger B."/>
            <person name="Iotti M."/>
            <person name="Marcais B."/>
            <person name="Mello A."/>
            <person name="Miranda M."/>
            <person name="Pacioni G."/>
            <person name="Quesneville H."/>
            <person name="Riccioni C."/>
            <person name="Ruotolo R."/>
            <person name="Splivallo R."/>
            <person name="Stocchi V."/>
            <person name="Tisserant E."/>
            <person name="Viscomi A.R."/>
            <person name="Zambonelli A."/>
            <person name="Zampieri E."/>
            <person name="Henrissat B."/>
            <person name="Lebrun M.H."/>
            <person name="Paolocci F."/>
            <person name="Bonfante P."/>
            <person name="Ottonello S."/>
            <person name="Wincker P."/>
        </authorList>
    </citation>
    <scope>NUCLEOTIDE SEQUENCE [LARGE SCALE GENOMIC DNA]</scope>
    <source>
        <strain evidence="1 2">Mel28</strain>
    </source>
</reference>
<dbReference type="InParanoid" id="D5G5N1"/>
<name>D5G5N1_TUBMM</name>
<dbReference type="KEGG" id="tml:GSTUM_00001496001"/>
<organism evidence="1 2">
    <name type="scientific">Tuber melanosporum (strain Mel28)</name>
    <name type="common">Perigord black truffle</name>
    <dbReference type="NCBI Taxonomy" id="656061"/>
    <lineage>
        <taxon>Eukaryota</taxon>
        <taxon>Fungi</taxon>
        <taxon>Dikarya</taxon>
        <taxon>Ascomycota</taxon>
        <taxon>Pezizomycotina</taxon>
        <taxon>Pezizomycetes</taxon>
        <taxon>Pezizales</taxon>
        <taxon>Tuberaceae</taxon>
        <taxon>Tuber</taxon>
    </lineage>
</organism>
<sequence length="62" mass="7033">MIQYKKSMVTAVWCERSHETQRLDEPYPWNSPRLGSLPQPIIPVVQRAPGTSQPGPRSSDVE</sequence>
<dbReference type="AlphaFoldDB" id="D5G5N1"/>
<evidence type="ECO:0000313" key="2">
    <source>
        <dbReference type="Proteomes" id="UP000006911"/>
    </source>
</evidence>